<sequence length="243" mass="26516">MTAGQPMTQARQPTRCKKNCISGRAATAATDAAVEVFFTMGRPAAAGSLAAPIPFFLQRGGTYVRRTKEEDTAEQPSSVCRCPFGRETDHVGEQEEKSANQETVALRSREELLPDHWSRAEAATCPLQAAAHPSMFSTPTIHLPPSSRLPSGAPVASTQSSLRPLQIPLPTLSLQAAACNPSGATFLCPFPFESVYMDGEIRVAKDIRGDYLVVDRAPYLETMNRRPHISGVLHLNNYFEFRV</sequence>
<dbReference type="Proteomes" id="UP001412067">
    <property type="component" value="Unassembled WGS sequence"/>
</dbReference>
<reference evidence="2 3" key="1">
    <citation type="journal article" date="2022" name="Nat. Plants">
        <title>Genomes of leafy and leafless Platanthera orchids illuminate the evolution of mycoheterotrophy.</title>
        <authorList>
            <person name="Li M.H."/>
            <person name="Liu K.W."/>
            <person name="Li Z."/>
            <person name="Lu H.C."/>
            <person name="Ye Q.L."/>
            <person name="Zhang D."/>
            <person name="Wang J.Y."/>
            <person name="Li Y.F."/>
            <person name="Zhong Z.M."/>
            <person name="Liu X."/>
            <person name="Yu X."/>
            <person name="Liu D.K."/>
            <person name="Tu X.D."/>
            <person name="Liu B."/>
            <person name="Hao Y."/>
            <person name="Liao X.Y."/>
            <person name="Jiang Y.T."/>
            <person name="Sun W.H."/>
            <person name="Chen J."/>
            <person name="Chen Y.Q."/>
            <person name="Ai Y."/>
            <person name="Zhai J.W."/>
            <person name="Wu S.S."/>
            <person name="Zhou Z."/>
            <person name="Hsiao Y.Y."/>
            <person name="Wu W.L."/>
            <person name="Chen Y.Y."/>
            <person name="Lin Y.F."/>
            <person name="Hsu J.L."/>
            <person name="Li C.Y."/>
            <person name="Wang Z.W."/>
            <person name="Zhao X."/>
            <person name="Zhong W.Y."/>
            <person name="Ma X.K."/>
            <person name="Ma L."/>
            <person name="Huang J."/>
            <person name="Chen G.Z."/>
            <person name="Huang M.Z."/>
            <person name="Huang L."/>
            <person name="Peng D.H."/>
            <person name="Luo Y.B."/>
            <person name="Zou S.Q."/>
            <person name="Chen S.P."/>
            <person name="Lan S."/>
            <person name="Tsai W.C."/>
            <person name="Van de Peer Y."/>
            <person name="Liu Z.J."/>
        </authorList>
    </citation>
    <scope>NUCLEOTIDE SEQUENCE [LARGE SCALE GENOMIC DNA]</scope>
    <source>
        <strain evidence="2">Lor288</strain>
    </source>
</reference>
<proteinExistence type="predicted"/>
<gene>
    <name evidence="2" type="ORF">KSP40_PGU022026</name>
</gene>
<evidence type="ECO:0000313" key="2">
    <source>
        <dbReference type="EMBL" id="KAK8964962.1"/>
    </source>
</evidence>
<feature type="region of interest" description="Disordered" evidence="1">
    <location>
        <begin position="136"/>
        <end position="157"/>
    </location>
</feature>
<name>A0ABR2MLG4_9ASPA</name>
<evidence type="ECO:0000313" key="3">
    <source>
        <dbReference type="Proteomes" id="UP001412067"/>
    </source>
</evidence>
<protein>
    <submittedName>
        <fullName evidence="2">Uncharacterized protein</fullName>
    </submittedName>
</protein>
<dbReference type="EMBL" id="JBBWWR010000006">
    <property type="protein sequence ID" value="KAK8964962.1"/>
    <property type="molecule type" value="Genomic_DNA"/>
</dbReference>
<comment type="caution">
    <text evidence="2">The sequence shown here is derived from an EMBL/GenBank/DDBJ whole genome shotgun (WGS) entry which is preliminary data.</text>
</comment>
<accession>A0ABR2MLG4</accession>
<keyword evidence="3" id="KW-1185">Reference proteome</keyword>
<organism evidence="2 3">
    <name type="scientific">Platanthera guangdongensis</name>
    <dbReference type="NCBI Taxonomy" id="2320717"/>
    <lineage>
        <taxon>Eukaryota</taxon>
        <taxon>Viridiplantae</taxon>
        <taxon>Streptophyta</taxon>
        <taxon>Embryophyta</taxon>
        <taxon>Tracheophyta</taxon>
        <taxon>Spermatophyta</taxon>
        <taxon>Magnoliopsida</taxon>
        <taxon>Liliopsida</taxon>
        <taxon>Asparagales</taxon>
        <taxon>Orchidaceae</taxon>
        <taxon>Orchidoideae</taxon>
        <taxon>Orchideae</taxon>
        <taxon>Orchidinae</taxon>
        <taxon>Platanthera</taxon>
    </lineage>
</organism>
<evidence type="ECO:0000256" key="1">
    <source>
        <dbReference type="SAM" id="MobiDB-lite"/>
    </source>
</evidence>